<dbReference type="PRINTS" id="PR00455">
    <property type="entry name" value="HTHTETR"/>
</dbReference>
<reference evidence="5" key="2">
    <citation type="submission" date="2020-09" db="EMBL/GenBank/DDBJ databases">
        <authorList>
            <person name="Sun Q."/>
            <person name="Ohkuma M."/>
        </authorList>
    </citation>
    <scope>NUCLEOTIDE SEQUENCE</scope>
    <source>
        <strain evidence="5">JCM 4122</strain>
    </source>
</reference>
<organism evidence="5 6">
    <name type="scientific">Streptomyces filamentosus</name>
    <name type="common">Streptomyces roseosporus</name>
    <dbReference type="NCBI Taxonomy" id="67294"/>
    <lineage>
        <taxon>Bacteria</taxon>
        <taxon>Bacillati</taxon>
        <taxon>Actinomycetota</taxon>
        <taxon>Actinomycetes</taxon>
        <taxon>Kitasatosporales</taxon>
        <taxon>Streptomycetaceae</taxon>
        <taxon>Streptomyces</taxon>
    </lineage>
</organism>
<dbReference type="InterPro" id="IPR041673">
    <property type="entry name" value="TetR_C_23"/>
</dbReference>
<name>A0A919BFN8_STRFL</name>
<gene>
    <name evidence="5" type="ORF">GCM10017667_16170</name>
</gene>
<evidence type="ECO:0000256" key="3">
    <source>
        <dbReference type="SAM" id="MobiDB-lite"/>
    </source>
</evidence>
<dbReference type="InterPro" id="IPR050109">
    <property type="entry name" value="HTH-type_TetR-like_transc_reg"/>
</dbReference>
<evidence type="ECO:0000256" key="2">
    <source>
        <dbReference type="PROSITE-ProRule" id="PRU00335"/>
    </source>
</evidence>
<dbReference type="InterPro" id="IPR036271">
    <property type="entry name" value="Tet_transcr_reg_TetR-rel_C_sf"/>
</dbReference>
<dbReference type="PROSITE" id="PS01081">
    <property type="entry name" value="HTH_TETR_1"/>
    <property type="match status" value="1"/>
</dbReference>
<dbReference type="EMBL" id="BNBE01000001">
    <property type="protein sequence ID" value="GHF88251.1"/>
    <property type="molecule type" value="Genomic_DNA"/>
</dbReference>
<dbReference type="PANTHER" id="PTHR30055">
    <property type="entry name" value="HTH-TYPE TRANSCRIPTIONAL REGULATOR RUTR"/>
    <property type="match status" value="1"/>
</dbReference>
<feature type="DNA-binding region" description="H-T-H motif" evidence="2">
    <location>
        <begin position="43"/>
        <end position="62"/>
    </location>
</feature>
<evidence type="ECO:0000313" key="6">
    <source>
        <dbReference type="Proteomes" id="UP000632849"/>
    </source>
</evidence>
<keyword evidence="6" id="KW-1185">Reference proteome</keyword>
<sequence length="252" mass="28180">MKDAKEEKKAPDAPKAPKSEQTRTLILETALRLFRDRGYDKTTMRAIAQEAGVSVGNAYYYFASKEHLVQGFYDRIAEEHQAAVEAVLEGGEKELVARIRGVLLAWLDIAEPYHEFAAQFFKNAADPDSPLSPFSPESEGPREAAIDVHRRVISGASVKVDPELSEALPQLLWLQQMGLVLFWVYDRSEHAANSRRLVERLAPVTARAISLSRFRLLRPLVKETHELLADFMPTAAGMAASGRPRRTAPKKD</sequence>
<dbReference type="Pfam" id="PF00440">
    <property type="entry name" value="TetR_N"/>
    <property type="match status" value="1"/>
</dbReference>
<dbReference type="PANTHER" id="PTHR30055:SF146">
    <property type="entry name" value="HTH-TYPE TRANSCRIPTIONAL DUAL REGULATOR CECR"/>
    <property type="match status" value="1"/>
</dbReference>
<proteinExistence type="predicted"/>
<comment type="caution">
    <text evidence="5">The sequence shown here is derived from an EMBL/GenBank/DDBJ whole genome shotgun (WGS) entry which is preliminary data.</text>
</comment>
<accession>A0A919BFN8</accession>
<dbReference type="RefSeq" id="WP_150230956.1">
    <property type="nucleotide sequence ID" value="NZ_BNBE01000001.1"/>
</dbReference>
<dbReference type="InterPro" id="IPR009057">
    <property type="entry name" value="Homeodomain-like_sf"/>
</dbReference>
<dbReference type="GO" id="GO:0003700">
    <property type="term" value="F:DNA-binding transcription factor activity"/>
    <property type="evidence" value="ECO:0007669"/>
    <property type="project" value="TreeGrafter"/>
</dbReference>
<dbReference type="AlphaFoldDB" id="A0A919BFN8"/>
<evidence type="ECO:0000256" key="1">
    <source>
        <dbReference type="ARBA" id="ARBA00023125"/>
    </source>
</evidence>
<dbReference type="SUPFAM" id="SSF48498">
    <property type="entry name" value="Tetracyclin repressor-like, C-terminal domain"/>
    <property type="match status" value="1"/>
</dbReference>
<evidence type="ECO:0000259" key="4">
    <source>
        <dbReference type="PROSITE" id="PS50977"/>
    </source>
</evidence>
<feature type="domain" description="HTH tetR-type" evidence="4">
    <location>
        <begin position="20"/>
        <end position="80"/>
    </location>
</feature>
<dbReference type="GeneID" id="95661158"/>
<evidence type="ECO:0000313" key="5">
    <source>
        <dbReference type="EMBL" id="GHF88251.1"/>
    </source>
</evidence>
<reference evidence="5" key="1">
    <citation type="journal article" date="2014" name="Int. J. Syst. Evol. Microbiol.">
        <title>Complete genome sequence of Corynebacterium casei LMG S-19264T (=DSM 44701T), isolated from a smear-ripened cheese.</title>
        <authorList>
            <consortium name="US DOE Joint Genome Institute (JGI-PGF)"/>
            <person name="Walter F."/>
            <person name="Albersmeier A."/>
            <person name="Kalinowski J."/>
            <person name="Ruckert C."/>
        </authorList>
    </citation>
    <scope>NUCLEOTIDE SEQUENCE</scope>
    <source>
        <strain evidence="5">JCM 4122</strain>
    </source>
</reference>
<dbReference type="Gene3D" id="1.10.357.10">
    <property type="entry name" value="Tetracycline Repressor, domain 2"/>
    <property type="match status" value="1"/>
</dbReference>
<protein>
    <submittedName>
        <fullName evidence="5">TetR family transcriptional regulator</fullName>
    </submittedName>
</protein>
<dbReference type="SUPFAM" id="SSF46689">
    <property type="entry name" value="Homeodomain-like"/>
    <property type="match status" value="1"/>
</dbReference>
<dbReference type="InterPro" id="IPR023772">
    <property type="entry name" value="DNA-bd_HTH_TetR-type_CS"/>
</dbReference>
<dbReference type="Proteomes" id="UP000632849">
    <property type="component" value="Unassembled WGS sequence"/>
</dbReference>
<dbReference type="PROSITE" id="PS50977">
    <property type="entry name" value="HTH_TETR_2"/>
    <property type="match status" value="1"/>
</dbReference>
<keyword evidence="1 2" id="KW-0238">DNA-binding</keyword>
<dbReference type="Pfam" id="PF17931">
    <property type="entry name" value="TetR_C_23"/>
    <property type="match status" value="1"/>
</dbReference>
<feature type="region of interest" description="Disordered" evidence="3">
    <location>
        <begin position="1"/>
        <end position="21"/>
    </location>
</feature>
<dbReference type="InterPro" id="IPR001647">
    <property type="entry name" value="HTH_TetR"/>
</dbReference>
<dbReference type="GO" id="GO:0000976">
    <property type="term" value="F:transcription cis-regulatory region binding"/>
    <property type="evidence" value="ECO:0007669"/>
    <property type="project" value="TreeGrafter"/>
</dbReference>